<dbReference type="InterPro" id="IPR000891">
    <property type="entry name" value="PYR_CT"/>
</dbReference>
<evidence type="ECO:0000256" key="2">
    <source>
        <dbReference type="ARBA" id="ARBA00022723"/>
    </source>
</evidence>
<evidence type="ECO:0000256" key="3">
    <source>
        <dbReference type="ARBA" id="ARBA00023239"/>
    </source>
</evidence>
<keyword evidence="6" id="KW-1185">Reference proteome</keyword>
<evidence type="ECO:0000313" key="6">
    <source>
        <dbReference type="Proteomes" id="UP000031275"/>
    </source>
</evidence>
<comment type="caution">
    <text evidence="5">The sequence shown here is derived from an EMBL/GenBank/DDBJ whole genome shotgun (WGS) entry which is preliminary data.</text>
</comment>
<dbReference type="Gene3D" id="3.20.20.70">
    <property type="entry name" value="Aldolase class I"/>
    <property type="match status" value="1"/>
</dbReference>
<dbReference type="GO" id="GO:0016829">
    <property type="term" value="F:lyase activity"/>
    <property type="evidence" value="ECO:0007669"/>
    <property type="project" value="UniProtKB-KW"/>
</dbReference>
<keyword evidence="2" id="KW-0479">Metal-binding</keyword>
<name>A0ABR4ZSN1_9FLAO</name>
<reference evidence="5 6" key="1">
    <citation type="submission" date="2014-10" db="EMBL/GenBank/DDBJ databases">
        <title>Kaistella solincola genome.</title>
        <authorList>
            <person name="Newman J.D."/>
        </authorList>
    </citation>
    <scope>NUCLEOTIDE SEQUENCE [LARGE SCALE GENOMIC DNA]</scope>
    <source>
        <strain evidence="5 6">DSM 22468</strain>
    </source>
</reference>
<evidence type="ECO:0000256" key="1">
    <source>
        <dbReference type="ARBA" id="ARBA00009405"/>
    </source>
</evidence>
<dbReference type="PROSITE" id="PS50991">
    <property type="entry name" value="PYR_CT"/>
    <property type="match status" value="1"/>
</dbReference>
<evidence type="ECO:0000313" key="5">
    <source>
        <dbReference type="EMBL" id="KIA84493.1"/>
    </source>
</evidence>
<dbReference type="InterPro" id="IPR043594">
    <property type="entry name" value="HMGL"/>
</dbReference>
<protein>
    <submittedName>
        <fullName evidence="5">Hydroxymethylglutaryl-CoA lyase</fullName>
    </submittedName>
</protein>
<organism evidence="5 6">
    <name type="scientific">Kaistella solincola</name>
    <dbReference type="NCBI Taxonomy" id="510955"/>
    <lineage>
        <taxon>Bacteria</taxon>
        <taxon>Pseudomonadati</taxon>
        <taxon>Bacteroidota</taxon>
        <taxon>Flavobacteriia</taxon>
        <taxon>Flavobacteriales</taxon>
        <taxon>Weeksellaceae</taxon>
        <taxon>Chryseobacterium group</taxon>
        <taxon>Kaistella</taxon>
    </lineage>
</organism>
<dbReference type="EMBL" id="JSYK01000002">
    <property type="protein sequence ID" value="KIA84493.1"/>
    <property type="molecule type" value="Genomic_DNA"/>
</dbReference>
<keyword evidence="3 5" id="KW-0456">Lyase</keyword>
<accession>A0ABR4ZSN1</accession>
<evidence type="ECO:0000259" key="4">
    <source>
        <dbReference type="PROSITE" id="PS50991"/>
    </source>
</evidence>
<dbReference type="PANTHER" id="PTHR42738">
    <property type="entry name" value="HYDROXYMETHYLGLUTARYL-COA LYASE"/>
    <property type="match status" value="1"/>
</dbReference>
<gene>
    <name evidence="5" type="ORF">OA84_02945</name>
</gene>
<proteinExistence type="inferred from homology"/>
<dbReference type="SUPFAM" id="SSF51569">
    <property type="entry name" value="Aldolase"/>
    <property type="match status" value="1"/>
</dbReference>
<comment type="similarity">
    <text evidence="1">Belongs to the HMG-CoA lyase family.</text>
</comment>
<dbReference type="InterPro" id="IPR013785">
    <property type="entry name" value="Aldolase_TIM"/>
</dbReference>
<sequence length="282" mass="31622">MFLTECPRDAMQGWPDFIATQTKIDYINSLMAVGFDVLDCGSFVSPKSIPQMADSGSVLDEIDKGISSTKLSVIVANFRGAEKALKHQSVDILGFPFSISETFQHRNTNKSREEAFNEIKKITALLEKDGRILNVYFSMAFGNPYGDVWTADEIDKWAQRFSDIGIKNILLSDTTGTGTPEIIEQLFTLIPPKYPHIDFGAHFHNRYQDSYSKLKAAYDSGCRRFDSAIKGIGGCPMANDELVGNMPTEQIINFMASEKIDHSLNLLNFESAYNRAKNIFHF</sequence>
<feature type="domain" description="Pyruvate carboxyltransferase" evidence="4">
    <location>
        <begin position="1"/>
        <end position="270"/>
    </location>
</feature>
<dbReference type="Proteomes" id="UP000031275">
    <property type="component" value="Unassembled WGS sequence"/>
</dbReference>
<dbReference type="Pfam" id="PF00682">
    <property type="entry name" value="HMGL-like"/>
    <property type="match status" value="1"/>
</dbReference>
<dbReference type="CDD" id="cd07938">
    <property type="entry name" value="DRE_TIM_HMGL"/>
    <property type="match status" value="1"/>
</dbReference>
<dbReference type="PANTHER" id="PTHR42738:SF7">
    <property type="entry name" value="HYDROXYMETHYLGLUTARYL-COA LYASE"/>
    <property type="match status" value="1"/>
</dbReference>
<dbReference type="RefSeq" id="WP_039342062.1">
    <property type="nucleotide sequence ID" value="NZ_JSYK01000002.1"/>
</dbReference>